<gene>
    <name evidence="2" type="ORF">AMYX_42590</name>
</gene>
<accession>A0A7I9VTF2</accession>
<dbReference type="AlphaFoldDB" id="A0A7I9VTF2"/>
<name>A0A7I9VTF2_9BACT</name>
<evidence type="ECO:0000313" key="2">
    <source>
        <dbReference type="EMBL" id="GEJ59518.1"/>
    </source>
</evidence>
<protein>
    <submittedName>
        <fullName evidence="2">Uncharacterized protein</fullName>
    </submittedName>
</protein>
<sequence length="171" mass="18592">MSGWVTVWDVASEPVRWGSAGEGLWAASALFLGISWAVVLRRRSALAAALALAVSGCVAGGVVWGSLAHHRHHLACVQASLHDEGRVLEGVVRDYERLSSYWQRPAEERFTLAGEALRLPLISGACGYHRTTLEGGAFRNGLRVRLLTWRGQILRVTVDRDALLGIVQVGQ</sequence>
<feature type="transmembrane region" description="Helical" evidence="1">
    <location>
        <begin position="47"/>
        <end position="67"/>
    </location>
</feature>
<reference evidence="3" key="1">
    <citation type="journal article" date="2020" name="Appl. Environ. Microbiol.">
        <title>Diazotrophic Anaeromyxobacter Isolates from Soils.</title>
        <authorList>
            <person name="Masuda Y."/>
            <person name="Yamanaka H."/>
            <person name="Xu Z.X."/>
            <person name="Shiratori Y."/>
            <person name="Aono T."/>
            <person name="Amachi S."/>
            <person name="Senoo K."/>
            <person name="Itoh H."/>
        </authorList>
    </citation>
    <scope>NUCLEOTIDE SEQUENCE [LARGE SCALE GENOMIC DNA]</scope>
    <source>
        <strain evidence="3">R267</strain>
    </source>
</reference>
<organism evidence="2 3">
    <name type="scientific">Anaeromyxobacter diazotrophicus</name>
    <dbReference type="NCBI Taxonomy" id="2590199"/>
    <lineage>
        <taxon>Bacteria</taxon>
        <taxon>Pseudomonadati</taxon>
        <taxon>Myxococcota</taxon>
        <taxon>Myxococcia</taxon>
        <taxon>Myxococcales</taxon>
        <taxon>Cystobacterineae</taxon>
        <taxon>Anaeromyxobacteraceae</taxon>
        <taxon>Anaeromyxobacter</taxon>
    </lineage>
</organism>
<dbReference type="RefSeq" id="WP_176069091.1">
    <property type="nucleotide sequence ID" value="NZ_BJTG01000016.1"/>
</dbReference>
<proteinExistence type="predicted"/>
<comment type="caution">
    <text evidence="2">The sequence shown here is derived from an EMBL/GenBank/DDBJ whole genome shotgun (WGS) entry which is preliminary data.</text>
</comment>
<keyword evidence="1" id="KW-0472">Membrane</keyword>
<dbReference type="EMBL" id="BJTG01000016">
    <property type="protein sequence ID" value="GEJ59518.1"/>
    <property type="molecule type" value="Genomic_DNA"/>
</dbReference>
<dbReference type="Proteomes" id="UP000503640">
    <property type="component" value="Unassembled WGS sequence"/>
</dbReference>
<evidence type="ECO:0000313" key="3">
    <source>
        <dbReference type="Proteomes" id="UP000503640"/>
    </source>
</evidence>
<feature type="transmembrane region" description="Helical" evidence="1">
    <location>
        <begin position="23"/>
        <end position="40"/>
    </location>
</feature>
<keyword evidence="1" id="KW-0812">Transmembrane</keyword>
<keyword evidence="1" id="KW-1133">Transmembrane helix</keyword>
<keyword evidence="3" id="KW-1185">Reference proteome</keyword>
<evidence type="ECO:0000256" key="1">
    <source>
        <dbReference type="SAM" id="Phobius"/>
    </source>
</evidence>